<dbReference type="AlphaFoldDB" id="A0A7I8XMI9"/>
<comment type="caution">
    <text evidence="2">The sequence shown here is derived from an EMBL/GenBank/DDBJ whole genome shotgun (WGS) entry which is preliminary data.</text>
</comment>
<feature type="signal peptide" evidence="1">
    <location>
        <begin position="1"/>
        <end position="20"/>
    </location>
</feature>
<feature type="chain" id="PRO_5035385160" evidence="1">
    <location>
        <begin position="21"/>
        <end position="69"/>
    </location>
</feature>
<proteinExistence type="predicted"/>
<dbReference type="EMBL" id="CAJFDI010000001">
    <property type="protein sequence ID" value="CAD5212093.1"/>
    <property type="molecule type" value="Genomic_DNA"/>
</dbReference>
<sequence length="69" mass="7493">MASKALILFFLLILVNFAVPASLSRFRRGGWIPFGGSAICGCNPYPYHSFDCGCKPLQNCIGGVCTNMF</sequence>
<organism evidence="2 3">
    <name type="scientific">Bursaphelenchus xylophilus</name>
    <name type="common">Pinewood nematode worm</name>
    <name type="synonym">Aphelenchoides xylophilus</name>
    <dbReference type="NCBI Taxonomy" id="6326"/>
    <lineage>
        <taxon>Eukaryota</taxon>
        <taxon>Metazoa</taxon>
        <taxon>Ecdysozoa</taxon>
        <taxon>Nematoda</taxon>
        <taxon>Chromadorea</taxon>
        <taxon>Rhabditida</taxon>
        <taxon>Tylenchina</taxon>
        <taxon>Tylenchomorpha</taxon>
        <taxon>Aphelenchoidea</taxon>
        <taxon>Aphelenchoididae</taxon>
        <taxon>Bursaphelenchus</taxon>
    </lineage>
</organism>
<keyword evidence="1" id="KW-0732">Signal</keyword>
<name>A0A7I8XMI9_BURXY</name>
<evidence type="ECO:0000313" key="2">
    <source>
        <dbReference type="EMBL" id="CAD5212093.1"/>
    </source>
</evidence>
<evidence type="ECO:0000313" key="3">
    <source>
        <dbReference type="Proteomes" id="UP000659654"/>
    </source>
</evidence>
<keyword evidence="3" id="KW-1185">Reference proteome</keyword>
<gene>
    <name evidence="2" type="ORF">BXYJ_LOCUS2747</name>
</gene>
<accession>A0A7I8XMI9</accession>
<dbReference type="Proteomes" id="UP000582659">
    <property type="component" value="Unassembled WGS sequence"/>
</dbReference>
<protein>
    <submittedName>
        <fullName evidence="2">(pine wood nematode) hypothetical protein</fullName>
    </submittedName>
</protein>
<evidence type="ECO:0000256" key="1">
    <source>
        <dbReference type="SAM" id="SignalP"/>
    </source>
</evidence>
<dbReference type="Proteomes" id="UP000659654">
    <property type="component" value="Unassembled WGS sequence"/>
</dbReference>
<reference evidence="2" key="1">
    <citation type="submission" date="2020-09" db="EMBL/GenBank/DDBJ databases">
        <authorList>
            <person name="Kikuchi T."/>
        </authorList>
    </citation>
    <scope>NUCLEOTIDE SEQUENCE</scope>
    <source>
        <strain evidence="2">Ka4C1</strain>
    </source>
</reference>
<dbReference type="EMBL" id="CAJFCV020000001">
    <property type="protein sequence ID" value="CAG9089783.1"/>
    <property type="molecule type" value="Genomic_DNA"/>
</dbReference>